<dbReference type="OrthoDB" id="9802228at2"/>
<gene>
    <name evidence="13" type="ORF">XH99_25660</name>
</gene>
<dbReference type="AlphaFoldDB" id="A0A4Q0RZM6"/>
<dbReference type="GO" id="GO:0003700">
    <property type="term" value="F:DNA-binding transcription factor activity"/>
    <property type="evidence" value="ECO:0007669"/>
    <property type="project" value="InterPro"/>
</dbReference>
<dbReference type="InterPro" id="IPR009057">
    <property type="entry name" value="Homeodomain-like_sf"/>
</dbReference>
<evidence type="ECO:0000259" key="12">
    <source>
        <dbReference type="PROSITE" id="PS01124"/>
    </source>
</evidence>
<evidence type="ECO:0000256" key="1">
    <source>
        <dbReference type="ARBA" id="ARBA00001947"/>
    </source>
</evidence>
<evidence type="ECO:0000256" key="8">
    <source>
        <dbReference type="ARBA" id="ARBA00023125"/>
    </source>
</evidence>
<dbReference type="PROSITE" id="PS00041">
    <property type="entry name" value="HTH_ARAC_FAMILY_1"/>
    <property type="match status" value="1"/>
</dbReference>
<accession>A0A4Q0RZM6</accession>
<dbReference type="GO" id="GO:0032259">
    <property type="term" value="P:methylation"/>
    <property type="evidence" value="ECO:0007669"/>
    <property type="project" value="UniProtKB-KW"/>
</dbReference>
<dbReference type="InterPro" id="IPR020449">
    <property type="entry name" value="Tscrpt_reg_AraC-type_HTH"/>
</dbReference>
<dbReference type="RefSeq" id="WP_128920697.1">
    <property type="nucleotide sequence ID" value="NZ_LBJC01000033.1"/>
</dbReference>
<dbReference type="Pfam" id="PF02805">
    <property type="entry name" value="Ada_Zn_binding"/>
    <property type="match status" value="1"/>
</dbReference>
<dbReference type="InterPro" id="IPR035451">
    <property type="entry name" value="Ada-like_dom_sf"/>
</dbReference>
<keyword evidence="11" id="KW-0234">DNA repair</keyword>
<reference evidence="13 14" key="1">
    <citation type="submission" date="2015-04" db="EMBL/GenBank/DDBJ databases">
        <title>Comparative genomics of rhizobia nodulating Arachis hypogaea in China.</title>
        <authorList>
            <person name="Li Y."/>
        </authorList>
    </citation>
    <scope>NUCLEOTIDE SEQUENCE [LARGE SCALE GENOMIC DNA]</scope>
    <source>
        <strain evidence="13 14">CCBAU 51757</strain>
    </source>
</reference>
<sequence length="189" mass="20912">MLSFEICNAARLRRDPRYDGRFFTAVKTTAIYCRPVCPAKQPLTRNVVYYPTAAAAEAAGFRPCLRCRPETAPFCPAWNGTRSTVARAMKLIDGGALDDGSVVDLAMRLGISSRHLARLFERHIGATPQQLAKTLRVQRAKRLLDAGDDSMTEIAFQAGFSSLRRFNAAFAELYGRSPSSLRAVRARRA</sequence>
<dbReference type="GO" id="GO:0008270">
    <property type="term" value="F:zinc ion binding"/>
    <property type="evidence" value="ECO:0007669"/>
    <property type="project" value="InterPro"/>
</dbReference>
<comment type="cofactor">
    <cofactor evidence="1">
        <name>Zn(2+)</name>
        <dbReference type="ChEBI" id="CHEBI:29105"/>
    </cofactor>
</comment>
<dbReference type="PROSITE" id="PS01124">
    <property type="entry name" value="HTH_ARAC_FAMILY_2"/>
    <property type="match status" value="1"/>
</dbReference>
<keyword evidence="14" id="KW-1185">Reference proteome</keyword>
<comment type="caution">
    <text evidence="13">The sequence shown here is derived from an EMBL/GenBank/DDBJ whole genome shotgun (WGS) entry which is preliminary data.</text>
</comment>
<dbReference type="FunFam" id="3.40.10.10:FF:000001">
    <property type="entry name" value="DNA-3-methyladenine glycosylase 2"/>
    <property type="match status" value="1"/>
</dbReference>
<keyword evidence="3" id="KW-0808">Transferase</keyword>
<dbReference type="GO" id="GO:0006307">
    <property type="term" value="P:DNA alkylation repair"/>
    <property type="evidence" value="ECO:0007669"/>
    <property type="project" value="UniProtKB-ARBA"/>
</dbReference>
<dbReference type="Gene3D" id="3.40.10.10">
    <property type="entry name" value="DNA Methylphosphotriester Repair Domain"/>
    <property type="match status" value="1"/>
</dbReference>
<dbReference type="PRINTS" id="PR00032">
    <property type="entry name" value="HTHARAC"/>
</dbReference>
<dbReference type="Gene3D" id="1.10.10.60">
    <property type="entry name" value="Homeodomain-like"/>
    <property type="match status" value="1"/>
</dbReference>
<dbReference type="Proteomes" id="UP000289546">
    <property type="component" value="Unassembled WGS sequence"/>
</dbReference>
<dbReference type="SMART" id="SM00342">
    <property type="entry name" value="HTH_ARAC"/>
    <property type="match status" value="1"/>
</dbReference>
<proteinExistence type="predicted"/>
<dbReference type="PIRSF" id="PIRSF000408">
    <property type="entry name" value="Alkyltransferas_AdaA"/>
    <property type="match status" value="1"/>
</dbReference>
<evidence type="ECO:0000256" key="6">
    <source>
        <dbReference type="ARBA" id="ARBA00022833"/>
    </source>
</evidence>
<dbReference type="InterPro" id="IPR050204">
    <property type="entry name" value="AraC_XylS_family_regulators"/>
</dbReference>
<keyword evidence="8" id="KW-0238">DNA-binding</keyword>
<feature type="domain" description="HTH araC/xylS-type" evidence="12">
    <location>
        <begin position="86"/>
        <end position="184"/>
    </location>
</feature>
<keyword evidence="10" id="KW-0804">Transcription</keyword>
<dbReference type="SUPFAM" id="SSF46689">
    <property type="entry name" value="Homeodomain-like"/>
    <property type="match status" value="2"/>
</dbReference>
<evidence type="ECO:0000256" key="9">
    <source>
        <dbReference type="ARBA" id="ARBA00023159"/>
    </source>
</evidence>
<evidence type="ECO:0000256" key="4">
    <source>
        <dbReference type="ARBA" id="ARBA00022723"/>
    </source>
</evidence>
<evidence type="ECO:0000313" key="14">
    <source>
        <dbReference type="Proteomes" id="UP000289546"/>
    </source>
</evidence>
<evidence type="ECO:0000313" key="13">
    <source>
        <dbReference type="EMBL" id="RXH25456.1"/>
    </source>
</evidence>
<protein>
    <submittedName>
        <fullName evidence="13">Transcriptional regulator</fullName>
    </submittedName>
</protein>
<dbReference type="GO" id="GO:0008168">
    <property type="term" value="F:methyltransferase activity"/>
    <property type="evidence" value="ECO:0007669"/>
    <property type="project" value="UniProtKB-KW"/>
</dbReference>
<name>A0A4Q0RZM6_9BRAD</name>
<dbReference type="InterPro" id="IPR004026">
    <property type="entry name" value="Ada_DNA_repair_Zn-bd"/>
</dbReference>
<dbReference type="PANTHER" id="PTHR46796">
    <property type="entry name" value="HTH-TYPE TRANSCRIPTIONAL ACTIVATOR RHAS-RELATED"/>
    <property type="match status" value="1"/>
</dbReference>
<evidence type="ECO:0000256" key="5">
    <source>
        <dbReference type="ARBA" id="ARBA00022763"/>
    </source>
</evidence>
<keyword evidence="4" id="KW-0479">Metal-binding</keyword>
<dbReference type="InterPro" id="IPR018062">
    <property type="entry name" value="HTH_AraC-typ_CS"/>
</dbReference>
<dbReference type="EMBL" id="LBJQ01000086">
    <property type="protein sequence ID" value="RXH25456.1"/>
    <property type="molecule type" value="Genomic_DNA"/>
</dbReference>
<evidence type="ECO:0000256" key="10">
    <source>
        <dbReference type="ARBA" id="ARBA00023163"/>
    </source>
</evidence>
<dbReference type="GO" id="GO:0043565">
    <property type="term" value="F:sequence-specific DNA binding"/>
    <property type="evidence" value="ECO:0007669"/>
    <property type="project" value="InterPro"/>
</dbReference>
<dbReference type="SUPFAM" id="SSF57884">
    <property type="entry name" value="Ada DNA repair protein, N-terminal domain (N-Ada 10)"/>
    <property type="match status" value="1"/>
</dbReference>
<keyword evidence="9" id="KW-0010">Activator</keyword>
<dbReference type="InterPro" id="IPR018060">
    <property type="entry name" value="HTH_AraC"/>
</dbReference>
<dbReference type="Pfam" id="PF12833">
    <property type="entry name" value="HTH_18"/>
    <property type="match status" value="1"/>
</dbReference>
<organism evidence="13 14">
    <name type="scientific">Bradyrhizobium nanningense</name>
    <dbReference type="NCBI Taxonomy" id="1325118"/>
    <lineage>
        <taxon>Bacteria</taxon>
        <taxon>Pseudomonadati</taxon>
        <taxon>Pseudomonadota</taxon>
        <taxon>Alphaproteobacteria</taxon>
        <taxon>Hyphomicrobiales</taxon>
        <taxon>Nitrobacteraceae</taxon>
        <taxon>Bradyrhizobium</taxon>
    </lineage>
</organism>
<evidence type="ECO:0000256" key="3">
    <source>
        <dbReference type="ARBA" id="ARBA00022679"/>
    </source>
</evidence>
<keyword evidence="6" id="KW-0862">Zinc</keyword>
<evidence type="ECO:0000256" key="7">
    <source>
        <dbReference type="ARBA" id="ARBA00023015"/>
    </source>
</evidence>
<keyword evidence="7" id="KW-0805">Transcription regulation</keyword>
<dbReference type="InterPro" id="IPR016220">
    <property type="entry name" value="Me-P-triester_DNA_alkyl-Trfase"/>
</dbReference>
<evidence type="ECO:0000256" key="2">
    <source>
        <dbReference type="ARBA" id="ARBA00022603"/>
    </source>
</evidence>
<dbReference type="PANTHER" id="PTHR46796:SF6">
    <property type="entry name" value="ARAC SUBFAMILY"/>
    <property type="match status" value="1"/>
</dbReference>
<keyword evidence="2" id="KW-0489">Methyltransferase</keyword>
<evidence type="ECO:0000256" key="11">
    <source>
        <dbReference type="ARBA" id="ARBA00023204"/>
    </source>
</evidence>
<keyword evidence="5" id="KW-0227">DNA damage</keyword>